<dbReference type="Pfam" id="PF14028">
    <property type="entry name" value="Lant_dehydr_C"/>
    <property type="match status" value="1"/>
</dbReference>
<dbReference type="EMBL" id="JACHJV010000002">
    <property type="protein sequence ID" value="MBB4927935.1"/>
    <property type="molecule type" value="Genomic_DNA"/>
</dbReference>
<comment type="caution">
    <text evidence="4">The sequence shown here is derived from an EMBL/GenBank/DDBJ whole genome shotgun (WGS) entry which is preliminary data.</text>
</comment>
<dbReference type="Pfam" id="PF04738">
    <property type="entry name" value="Lant_dehydr_N"/>
    <property type="match status" value="1"/>
</dbReference>
<dbReference type="AlphaFoldDB" id="A0A7W7R9W2"/>
<dbReference type="NCBIfam" id="TIGR03891">
    <property type="entry name" value="thiopep_ocin"/>
    <property type="match status" value="1"/>
</dbReference>
<accession>A0A7W7R9W2</accession>
<name>A0A7W7R9W2_KITKI</name>
<organism evidence="4 5">
    <name type="scientific">Kitasatospora kifunensis</name>
    <name type="common">Streptomyces kifunensis</name>
    <dbReference type="NCBI Taxonomy" id="58351"/>
    <lineage>
        <taxon>Bacteria</taxon>
        <taxon>Bacillati</taxon>
        <taxon>Actinomycetota</taxon>
        <taxon>Actinomycetes</taxon>
        <taxon>Kitasatosporales</taxon>
        <taxon>Streptomycetaceae</taxon>
        <taxon>Kitasatospora</taxon>
    </lineage>
</organism>
<feature type="domain" description="Lantibiotic dehydratase N-terminal" evidence="2">
    <location>
        <begin position="55"/>
        <end position="708"/>
    </location>
</feature>
<evidence type="ECO:0000313" key="4">
    <source>
        <dbReference type="EMBL" id="MBB4927935.1"/>
    </source>
</evidence>
<dbReference type="RefSeq" id="WP_184944749.1">
    <property type="nucleotide sequence ID" value="NZ_JACHJV010000002.1"/>
</dbReference>
<sequence>MHRARPAAETSYTLAGIALLRSPAQPVHRAEETYADLEGEAEAARSVAYLRGLAADPQFREAVAVSSPALAARWHLILAGEACGLAELRRAVRALTRYRLRMATRCTPFGLMAGVTAVGFADTPQDSVVRLGGAHRRAVRAERDWLTALVQPWGRRPEVLRNLRVVANNLCVVRGDRVLLPYVPTAETDGAASGPGVREVSVRHTEAVRAALEAARTPCRYEELEQQLATLLPAAPPGAIGRLLGQLVAKELLLTELRPPAETTDATAHILATLAPVVRTDLPELAELHGISEALARYADQPLGAGLDAWETVTARMRRLQPRDRLVHVDLALDAEVSLPPEVGAEAMRAAGLLWRLSPRRPVSPALDRYHQRFLARYGTGRAVPVTEVLDPAVGLGAPEGYDGNPAPPAEADPGDAERDRLLLELAQEAALSGVAEVVLGETHPLLLHAVHDLPPRSVELAVQLLAPSERALRAGEFRLVVLGGSPSPVVTTFGRFAHLLPSEQHTRVAELAKAERELGHTPGALHAQLSYQSRNGRGDNVAQVPQWLDHRMPVGVFADTEAPGTLALADLALAADPQRLFIVDAASGREVVPAVFHRLNPRALAPAAARLLAETAHVGVRGGHTWDWGKAAALPYLPRVCAGRSILALARWCPPREVLDQRAPFEEWVQTLGQWRRRWRVPARICLCFLDQRLELNLDQALHLRLLRHELGRRPSAFLEELADPDGTDGGWLGGPGGGHRNELVIPLLAAAPNRERAPSSERSPARPPVPRRTAPAEHLPGGEWLYVKLSCAAEHHNELLARRLPALVADLPPEVDRWFFLRYADPQPQLRLRFHGTPAVLTAGLLPRLHHWAGDLRARRLIRGLALDTYDPELERYGGPEAIAAAERAFHADSLAAVEALARAESGQLALEPALLSAVATAHLAQTFWTAHTDDPDAWADWLLTAVPRDEHHRAFQRHRREALALVDPYGGWARLAARPGGRELLAGWQRRADAYVRYAHRLRELGERSWSDPSNVLLSLLHMRHNRLIGTDRATEQDALAIARGAVAAHRERLRRTT</sequence>
<evidence type="ECO:0000313" key="5">
    <source>
        <dbReference type="Proteomes" id="UP000540506"/>
    </source>
</evidence>
<evidence type="ECO:0000259" key="2">
    <source>
        <dbReference type="Pfam" id="PF04738"/>
    </source>
</evidence>
<dbReference type="InterPro" id="IPR023809">
    <property type="entry name" value="Thiopep_bacteriocin_synth_dom"/>
</dbReference>
<keyword evidence="5" id="KW-1185">Reference proteome</keyword>
<reference evidence="4 5" key="1">
    <citation type="submission" date="2020-08" db="EMBL/GenBank/DDBJ databases">
        <title>Sequencing the genomes of 1000 actinobacteria strains.</title>
        <authorList>
            <person name="Klenk H.-P."/>
        </authorList>
    </citation>
    <scope>NUCLEOTIDE SEQUENCE [LARGE SCALE GENOMIC DNA]</scope>
    <source>
        <strain evidence="4 5">DSM 41654</strain>
    </source>
</reference>
<gene>
    <name evidence="4" type="ORF">FHR34_007030</name>
</gene>
<evidence type="ECO:0000256" key="1">
    <source>
        <dbReference type="SAM" id="MobiDB-lite"/>
    </source>
</evidence>
<feature type="region of interest" description="Disordered" evidence="1">
    <location>
        <begin position="755"/>
        <end position="778"/>
    </location>
</feature>
<protein>
    <submittedName>
        <fullName evidence="4">Thiopeptide-type bacteriocin biosynthesis protein</fullName>
    </submittedName>
</protein>
<dbReference type="InterPro" id="IPR006827">
    <property type="entry name" value="Lant_deHydtase_N"/>
</dbReference>
<dbReference type="Proteomes" id="UP000540506">
    <property type="component" value="Unassembled WGS sequence"/>
</dbReference>
<evidence type="ECO:0000259" key="3">
    <source>
        <dbReference type="Pfam" id="PF14028"/>
    </source>
</evidence>
<proteinExistence type="predicted"/>
<feature type="domain" description="Thiopeptide-type bacteriocin biosynthesis" evidence="3">
    <location>
        <begin position="786"/>
        <end position="1045"/>
    </location>
</feature>